<keyword evidence="4" id="KW-1185">Reference proteome</keyword>
<sequence length="108" mass="11728">MKIMFFAAALAAAAVSLPAHAQEGVTVGEVRLFAFNFCPEGWVEANGQLMPIRSQPALYALFGNSYGGDGASSFAVPDLRKVIPQPAVDREKRLRYCVAVRGDFPRRP</sequence>
<comment type="caution">
    <text evidence="3">The sequence shown here is derived from an EMBL/GenBank/DDBJ whole genome shotgun (WGS) entry which is preliminary data.</text>
</comment>
<accession>A0A7W6JU08</accession>
<organism evidence="3 4">
    <name type="scientific">Sphingomonas kyeonggiensis</name>
    <dbReference type="NCBI Taxonomy" id="1268553"/>
    <lineage>
        <taxon>Bacteria</taxon>
        <taxon>Pseudomonadati</taxon>
        <taxon>Pseudomonadota</taxon>
        <taxon>Alphaproteobacteria</taxon>
        <taxon>Sphingomonadales</taxon>
        <taxon>Sphingomonadaceae</taxon>
        <taxon>Sphingomonas</taxon>
    </lineage>
</organism>
<evidence type="ECO:0000259" key="2">
    <source>
        <dbReference type="Pfam" id="PF07484"/>
    </source>
</evidence>
<name>A0A7W6JU08_9SPHN</name>
<dbReference type="InterPro" id="IPR037053">
    <property type="entry name" value="Phage_tail_collar_dom_sf"/>
</dbReference>
<dbReference type="Pfam" id="PF07484">
    <property type="entry name" value="Collar"/>
    <property type="match status" value="1"/>
</dbReference>
<feature type="domain" description="Phage tail collar" evidence="2">
    <location>
        <begin position="28"/>
        <end position="82"/>
    </location>
</feature>
<dbReference type="Proteomes" id="UP000557392">
    <property type="component" value="Unassembled WGS sequence"/>
</dbReference>
<keyword evidence="1" id="KW-0732">Signal</keyword>
<proteinExistence type="predicted"/>
<evidence type="ECO:0000313" key="3">
    <source>
        <dbReference type="EMBL" id="MBB4098506.1"/>
    </source>
</evidence>
<dbReference type="Gene3D" id="3.90.1340.10">
    <property type="entry name" value="Phage tail collar domain"/>
    <property type="match status" value="1"/>
</dbReference>
<dbReference type="EMBL" id="JACIEH010000002">
    <property type="protein sequence ID" value="MBB4098506.1"/>
    <property type="molecule type" value="Genomic_DNA"/>
</dbReference>
<evidence type="ECO:0000313" key="4">
    <source>
        <dbReference type="Proteomes" id="UP000557392"/>
    </source>
</evidence>
<gene>
    <name evidence="3" type="ORF">GGR46_002070</name>
</gene>
<evidence type="ECO:0000256" key="1">
    <source>
        <dbReference type="SAM" id="SignalP"/>
    </source>
</evidence>
<dbReference type="InterPro" id="IPR011083">
    <property type="entry name" value="Phage_tail_collar_dom"/>
</dbReference>
<dbReference type="SUPFAM" id="SSF88874">
    <property type="entry name" value="Receptor-binding domain of short tail fibre protein gp12"/>
    <property type="match status" value="1"/>
</dbReference>
<dbReference type="AlphaFoldDB" id="A0A7W6JU08"/>
<reference evidence="3 4" key="1">
    <citation type="submission" date="2020-08" db="EMBL/GenBank/DDBJ databases">
        <title>Genomic Encyclopedia of Type Strains, Phase IV (KMG-IV): sequencing the most valuable type-strain genomes for metagenomic binning, comparative biology and taxonomic classification.</title>
        <authorList>
            <person name="Goeker M."/>
        </authorList>
    </citation>
    <scope>NUCLEOTIDE SEQUENCE [LARGE SCALE GENOMIC DNA]</scope>
    <source>
        <strain evidence="3 4">DSM 101806</strain>
    </source>
</reference>
<feature type="signal peptide" evidence="1">
    <location>
        <begin position="1"/>
        <end position="21"/>
    </location>
</feature>
<feature type="chain" id="PRO_5030791526" description="Phage tail collar domain-containing protein" evidence="1">
    <location>
        <begin position="22"/>
        <end position="108"/>
    </location>
</feature>
<protein>
    <recommendedName>
        <fullName evidence="2">Phage tail collar domain-containing protein</fullName>
    </recommendedName>
</protein>
<dbReference type="RefSeq" id="WP_183997354.1">
    <property type="nucleotide sequence ID" value="NZ_JACIEH010000002.1"/>
</dbReference>